<keyword evidence="4" id="KW-1185">Reference proteome</keyword>
<evidence type="ECO:0000256" key="1">
    <source>
        <dbReference type="SAM" id="MobiDB-lite"/>
    </source>
</evidence>
<accession>A0ABT7C940</accession>
<evidence type="ECO:0008006" key="5">
    <source>
        <dbReference type="Google" id="ProtNLM"/>
    </source>
</evidence>
<feature type="region of interest" description="Disordered" evidence="1">
    <location>
        <begin position="1"/>
        <end position="47"/>
    </location>
</feature>
<feature type="transmembrane region" description="Helical" evidence="2">
    <location>
        <begin position="131"/>
        <end position="164"/>
    </location>
</feature>
<organism evidence="3 4">
    <name type="scientific">Gulosibacter molinativorax</name>
    <dbReference type="NCBI Taxonomy" id="256821"/>
    <lineage>
        <taxon>Bacteria</taxon>
        <taxon>Bacillati</taxon>
        <taxon>Actinomycetota</taxon>
        <taxon>Actinomycetes</taxon>
        <taxon>Micrococcales</taxon>
        <taxon>Microbacteriaceae</taxon>
        <taxon>Gulosibacter</taxon>
    </lineage>
</organism>
<reference evidence="3" key="2">
    <citation type="journal article" date="2022" name="Sci. Rep.">
        <title>In silico prediction of the enzymes involved in the degradation of the herbicide molinate by Gulosibacter molinativorax ON4T.</title>
        <authorList>
            <person name="Lopes A.R."/>
            <person name="Bunin E."/>
            <person name="Viana A.T."/>
            <person name="Froufe H."/>
            <person name="Munoz-Merida A."/>
            <person name="Pinho D."/>
            <person name="Figueiredo J."/>
            <person name="Barroso C."/>
            <person name="Vaz-Moreira I."/>
            <person name="Bellanger X."/>
            <person name="Egas C."/>
            <person name="Nunes O.C."/>
        </authorList>
    </citation>
    <scope>NUCLEOTIDE SEQUENCE</scope>
    <source>
        <strain evidence="3">ON4</strain>
    </source>
</reference>
<evidence type="ECO:0000313" key="3">
    <source>
        <dbReference type="EMBL" id="MDJ1371718.1"/>
    </source>
</evidence>
<evidence type="ECO:0000313" key="4">
    <source>
        <dbReference type="Proteomes" id="UP001170379"/>
    </source>
</evidence>
<feature type="compositionally biased region" description="Low complexity" evidence="1">
    <location>
        <begin position="31"/>
        <end position="47"/>
    </location>
</feature>
<dbReference type="EMBL" id="PXVD01000015">
    <property type="protein sequence ID" value="MDJ1371718.1"/>
    <property type="molecule type" value="Genomic_DNA"/>
</dbReference>
<protein>
    <recommendedName>
        <fullName evidence="5">DUF4190 domain-containing protein</fullName>
    </recommendedName>
</protein>
<comment type="caution">
    <text evidence="3">The sequence shown here is derived from an EMBL/GenBank/DDBJ whole genome shotgun (WGS) entry which is preliminary data.</text>
</comment>
<reference evidence="3" key="1">
    <citation type="submission" date="2018-03" db="EMBL/GenBank/DDBJ databases">
        <authorList>
            <person name="Nunes O.C."/>
            <person name="Lopes A.R."/>
            <person name="Froufe H."/>
            <person name="Munoz-Merida A."/>
            <person name="Barroso C."/>
            <person name="Egas C."/>
        </authorList>
    </citation>
    <scope>NUCLEOTIDE SEQUENCE</scope>
    <source>
        <strain evidence="3">ON4</strain>
    </source>
</reference>
<dbReference type="RefSeq" id="WP_026937067.1">
    <property type="nucleotide sequence ID" value="NZ_CP028426.1"/>
</dbReference>
<gene>
    <name evidence="3" type="ORF">C7K25_10120</name>
</gene>
<feature type="transmembrane region" description="Helical" evidence="2">
    <location>
        <begin position="87"/>
        <end position="119"/>
    </location>
</feature>
<sequence length="169" mass="18103">MTQYPGQPAPENSPYGPQSTPPQPQYFDRNQPSAQQYDQQSGQQYGQPGYAAPQYAITSYGANQYAPNPYPVQSVGSGTNQPGLWSLIIGIATPVVSIIPFIQVLAVLMPFAGIVLGIVGLAMEQYRGNRVLAGWGLGVNIGMLVIIPLIFVLFFAMLFPLALIGSTPS</sequence>
<keyword evidence="2" id="KW-0472">Membrane</keyword>
<keyword evidence="2" id="KW-0812">Transmembrane</keyword>
<name>A0ABT7C940_9MICO</name>
<proteinExistence type="predicted"/>
<evidence type="ECO:0000256" key="2">
    <source>
        <dbReference type="SAM" id="Phobius"/>
    </source>
</evidence>
<keyword evidence="2" id="KW-1133">Transmembrane helix</keyword>
<dbReference type="Proteomes" id="UP001170379">
    <property type="component" value="Unassembled WGS sequence"/>
</dbReference>